<dbReference type="RefSeq" id="WP_121011148.1">
    <property type="nucleotide sequence ID" value="NZ_RCCJ01000001.1"/>
</dbReference>
<reference evidence="5 6" key="1">
    <citation type="submission" date="2018-10" db="EMBL/GenBank/DDBJ databases">
        <title>Genomic Encyclopedia of Archaeal and Bacterial Type Strains, Phase II (KMG-II): from individual species to whole genera.</title>
        <authorList>
            <person name="Goeker M."/>
        </authorList>
    </citation>
    <scope>NUCLEOTIDE SEQUENCE [LARGE SCALE GENOMIC DNA]</scope>
    <source>
        <strain evidence="5 6">DSM 16510</strain>
    </source>
</reference>
<evidence type="ECO:0000256" key="2">
    <source>
        <dbReference type="ARBA" id="ARBA00022737"/>
    </source>
</evidence>
<dbReference type="PANTHER" id="PTHR44019">
    <property type="entry name" value="WD REPEAT-CONTAINING PROTEIN 55"/>
    <property type="match status" value="1"/>
</dbReference>
<dbReference type="SMART" id="SM00320">
    <property type="entry name" value="WD40"/>
    <property type="match status" value="2"/>
</dbReference>
<dbReference type="Proteomes" id="UP000267841">
    <property type="component" value="Unassembled WGS sequence"/>
</dbReference>
<feature type="repeat" description="WD" evidence="3">
    <location>
        <begin position="286"/>
        <end position="317"/>
    </location>
</feature>
<dbReference type="PROSITE" id="PS50082">
    <property type="entry name" value="WD_REPEATS_2"/>
    <property type="match status" value="1"/>
</dbReference>
<feature type="signal peptide" evidence="4">
    <location>
        <begin position="1"/>
        <end position="19"/>
    </location>
</feature>
<evidence type="ECO:0000256" key="1">
    <source>
        <dbReference type="ARBA" id="ARBA00022574"/>
    </source>
</evidence>
<gene>
    <name evidence="5" type="ORF">BCF55_1104</name>
</gene>
<dbReference type="OrthoDB" id="11703at2"/>
<organism evidence="5 6">
    <name type="scientific">Hydrogenivirga caldilitoris</name>
    <dbReference type="NCBI Taxonomy" id="246264"/>
    <lineage>
        <taxon>Bacteria</taxon>
        <taxon>Pseudomonadati</taxon>
        <taxon>Aquificota</taxon>
        <taxon>Aquificia</taxon>
        <taxon>Aquificales</taxon>
        <taxon>Aquificaceae</taxon>
        <taxon>Hydrogenivirga</taxon>
    </lineage>
</organism>
<evidence type="ECO:0000256" key="3">
    <source>
        <dbReference type="PROSITE-ProRule" id="PRU00221"/>
    </source>
</evidence>
<dbReference type="SUPFAM" id="SSF50998">
    <property type="entry name" value="Quinoprotein alcohol dehydrogenase-like"/>
    <property type="match status" value="1"/>
</dbReference>
<keyword evidence="6" id="KW-1185">Reference proteome</keyword>
<dbReference type="PANTHER" id="PTHR44019:SF8">
    <property type="entry name" value="POC1 CENTRIOLAR PROTEIN HOMOLOG"/>
    <property type="match status" value="1"/>
</dbReference>
<name>A0A497XRA7_9AQUI</name>
<dbReference type="InterPro" id="IPR015943">
    <property type="entry name" value="WD40/YVTN_repeat-like_dom_sf"/>
</dbReference>
<feature type="chain" id="PRO_5019779470" evidence="4">
    <location>
        <begin position="20"/>
        <end position="317"/>
    </location>
</feature>
<dbReference type="InterPro" id="IPR050505">
    <property type="entry name" value="WDR55/POC1"/>
</dbReference>
<dbReference type="PROSITE" id="PS50294">
    <property type="entry name" value="WD_REPEATS_REGION"/>
    <property type="match status" value="1"/>
</dbReference>
<dbReference type="InterPro" id="IPR011047">
    <property type="entry name" value="Quinoprotein_ADH-like_sf"/>
</dbReference>
<dbReference type="AlphaFoldDB" id="A0A497XRA7"/>
<dbReference type="Pfam" id="PF00400">
    <property type="entry name" value="WD40"/>
    <property type="match status" value="1"/>
</dbReference>
<dbReference type="EMBL" id="RCCJ01000001">
    <property type="protein sequence ID" value="RLJ70821.1"/>
    <property type="molecule type" value="Genomic_DNA"/>
</dbReference>
<keyword evidence="2" id="KW-0677">Repeat</keyword>
<accession>A0A497XRA7</accession>
<evidence type="ECO:0000313" key="5">
    <source>
        <dbReference type="EMBL" id="RLJ70821.1"/>
    </source>
</evidence>
<protein>
    <submittedName>
        <fullName evidence="5">Uncharacterized protein</fullName>
    </submittedName>
</protein>
<evidence type="ECO:0000313" key="6">
    <source>
        <dbReference type="Proteomes" id="UP000267841"/>
    </source>
</evidence>
<keyword evidence="4" id="KW-0732">Signal</keyword>
<comment type="caution">
    <text evidence="5">The sequence shown here is derived from an EMBL/GenBank/DDBJ whole genome shotgun (WGS) entry which is preliminary data.</text>
</comment>
<keyword evidence="1 3" id="KW-0853">WD repeat</keyword>
<sequence length="317" mass="35681">MRLKYVLVLLFMIAFSVNSAELLGKIDVGHAVTDMVYRDGILYVSTEQGEVKFIELKTRKFIKSVNLPDINDFMGNPIPPKVYSIDLSPSGKRLLIVSEAPGGFSELYLYSESKGLEKLIDLGSNLLIKQGKFYGEEKVILGFLGDEIALFDTGEKNFIYKIQVGRSSLSDIAVKEDRETVAVSDEGGVVTLVSVRDGKILKKFKGVNVDKLYELDYKDSKVLVGGRDRRVALYYTDTGKFRRFDAKFLVFSVAMDREGKLGAYLYNEQNDVRIVELDTGKEVDMLRGHEYPVSKILFLDGLVITGCDDGKIYLWRL</sequence>
<proteinExistence type="predicted"/>
<evidence type="ECO:0000256" key="4">
    <source>
        <dbReference type="SAM" id="SignalP"/>
    </source>
</evidence>
<dbReference type="InterPro" id="IPR001680">
    <property type="entry name" value="WD40_rpt"/>
</dbReference>
<dbReference type="Gene3D" id="2.130.10.10">
    <property type="entry name" value="YVTN repeat-like/Quinoprotein amine dehydrogenase"/>
    <property type="match status" value="1"/>
</dbReference>